<proteinExistence type="inferred from homology"/>
<protein>
    <submittedName>
        <fullName evidence="4">Related to nucleoside-diphosphate-sugar epimerases</fullName>
    </submittedName>
</protein>
<keyword evidence="5" id="KW-1185">Reference proteome</keyword>
<dbReference type="GO" id="GO:0005634">
    <property type="term" value="C:nucleus"/>
    <property type="evidence" value="ECO:0007669"/>
    <property type="project" value="TreeGrafter"/>
</dbReference>
<evidence type="ECO:0000313" key="5">
    <source>
        <dbReference type="Proteomes" id="UP000184330"/>
    </source>
</evidence>
<dbReference type="OrthoDB" id="9997102at2759"/>
<sequence>MALKPLLVTGATGKQGGALIRALLSTPTPHFHIYALTRSPTSPSAKFLASKPNITIIEGEPSNPAPIFASIAQPIHGVFSVTVPNPFKSGSFEEAQAIPLIDASVSHGVKHFICTSADRGGPEKSEPDPPSVPHFVTKYNVEKHLKAKAKDMKYTILRPVAFYENLTPDFLGKGFATMWKQMSDVKLGLVSSTDVGAVAAKAFLDPEAYTNEAVNLITFAEGERVFEEVVGSKMPATSGIVASGVKWLVNDLGAMFRWFGEGGYAWDMSEVRKQEKPMGFRTWLESESKFVRR</sequence>
<dbReference type="EMBL" id="FJOG01000007">
    <property type="protein sequence ID" value="CZR56283.1"/>
    <property type="molecule type" value="Genomic_DNA"/>
</dbReference>
<dbReference type="PANTHER" id="PTHR42748:SF7">
    <property type="entry name" value="NMRA LIKE REDOX SENSOR 1-RELATED"/>
    <property type="match status" value="1"/>
</dbReference>
<accession>A0A1L7WU80</accession>
<name>A0A1L7WU80_9HELO</name>
<dbReference type="STRING" id="576137.A0A1L7WU80"/>
<organism evidence="4 5">
    <name type="scientific">Phialocephala subalpina</name>
    <dbReference type="NCBI Taxonomy" id="576137"/>
    <lineage>
        <taxon>Eukaryota</taxon>
        <taxon>Fungi</taxon>
        <taxon>Dikarya</taxon>
        <taxon>Ascomycota</taxon>
        <taxon>Pezizomycotina</taxon>
        <taxon>Leotiomycetes</taxon>
        <taxon>Helotiales</taxon>
        <taxon>Mollisiaceae</taxon>
        <taxon>Phialocephala</taxon>
        <taxon>Phialocephala fortinii species complex</taxon>
    </lineage>
</organism>
<keyword evidence="2" id="KW-0521">NADP</keyword>
<dbReference type="InterPro" id="IPR008030">
    <property type="entry name" value="NmrA-like"/>
</dbReference>
<evidence type="ECO:0000256" key="1">
    <source>
        <dbReference type="ARBA" id="ARBA00006328"/>
    </source>
</evidence>
<dbReference type="Gene3D" id="3.40.50.720">
    <property type="entry name" value="NAD(P)-binding Rossmann-like Domain"/>
    <property type="match status" value="1"/>
</dbReference>
<gene>
    <name evidence="4" type="ORF">PAC_06171</name>
</gene>
<evidence type="ECO:0000259" key="3">
    <source>
        <dbReference type="Pfam" id="PF05368"/>
    </source>
</evidence>
<dbReference type="Proteomes" id="UP000184330">
    <property type="component" value="Unassembled WGS sequence"/>
</dbReference>
<dbReference type="InterPro" id="IPR051164">
    <property type="entry name" value="NmrA-like_oxidored"/>
</dbReference>
<dbReference type="PANTHER" id="PTHR42748">
    <property type="entry name" value="NITROGEN METABOLITE REPRESSION PROTEIN NMRA FAMILY MEMBER"/>
    <property type="match status" value="1"/>
</dbReference>
<dbReference type="Gene3D" id="3.90.25.10">
    <property type="entry name" value="UDP-galactose 4-epimerase, domain 1"/>
    <property type="match status" value="1"/>
</dbReference>
<feature type="domain" description="NmrA-like" evidence="3">
    <location>
        <begin position="6"/>
        <end position="268"/>
    </location>
</feature>
<dbReference type="AlphaFoldDB" id="A0A1L7WU80"/>
<evidence type="ECO:0000313" key="4">
    <source>
        <dbReference type="EMBL" id="CZR56283.1"/>
    </source>
</evidence>
<dbReference type="SUPFAM" id="SSF51735">
    <property type="entry name" value="NAD(P)-binding Rossmann-fold domains"/>
    <property type="match status" value="1"/>
</dbReference>
<comment type="similarity">
    <text evidence="1">Belongs to the NmrA-type oxidoreductase family.</text>
</comment>
<dbReference type="Pfam" id="PF05368">
    <property type="entry name" value="NmrA"/>
    <property type="match status" value="1"/>
</dbReference>
<reference evidence="4 5" key="1">
    <citation type="submission" date="2016-03" db="EMBL/GenBank/DDBJ databases">
        <authorList>
            <person name="Ploux O."/>
        </authorList>
    </citation>
    <scope>NUCLEOTIDE SEQUENCE [LARGE SCALE GENOMIC DNA]</scope>
    <source>
        <strain evidence="4 5">UAMH 11012</strain>
    </source>
</reference>
<evidence type="ECO:0000256" key="2">
    <source>
        <dbReference type="ARBA" id="ARBA00022857"/>
    </source>
</evidence>
<dbReference type="InterPro" id="IPR036291">
    <property type="entry name" value="NAD(P)-bd_dom_sf"/>
</dbReference>